<feature type="transmembrane region" description="Helical" evidence="1">
    <location>
        <begin position="82"/>
        <end position="102"/>
    </location>
</feature>
<gene>
    <name evidence="2" type="ORF">SAMN05216565_106135</name>
</gene>
<evidence type="ECO:0000256" key="1">
    <source>
        <dbReference type="SAM" id="Phobius"/>
    </source>
</evidence>
<feature type="transmembrane region" description="Helical" evidence="1">
    <location>
        <begin position="137"/>
        <end position="156"/>
    </location>
</feature>
<dbReference type="EMBL" id="FNJU01000006">
    <property type="protein sequence ID" value="SDP75399.1"/>
    <property type="molecule type" value="Genomic_DNA"/>
</dbReference>
<dbReference type="RefSeq" id="WP_090855105.1">
    <property type="nucleotide sequence ID" value="NZ_FNJU01000006.1"/>
</dbReference>
<evidence type="ECO:0000313" key="3">
    <source>
        <dbReference type="Proteomes" id="UP000199159"/>
    </source>
</evidence>
<feature type="transmembrane region" description="Helical" evidence="1">
    <location>
        <begin position="114"/>
        <end position="131"/>
    </location>
</feature>
<accession>A0A1H0VA06</accession>
<evidence type="ECO:0000313" key="2">
    <source>
        <dbReference type="EMBL" id="SDP75399.1"/>
    </source>
</evidence>
<keyword evidence="3" id="KW-1185">Reference proteome</keyword>
<protein>
    <submittedName>
        <fullName evidence="2">Uncharacterized protein</fullName>
    </submittedName>
</protein>
<keyword evidence="1" id="KW-0812">Transmembrane</keyword>
<feature type="transmembrane region" description="Helical" evidence="1">
    <location>
        <begin position="161"/>
        <end position="178"/>
    </location>
</feature>
<feature type="transmembrane region" description="Helical" evidence="1">
    <location>
        <begin position="57"/>
        <end position="76"/>
    </location>
</feature>
<dbReference type="STRING" id="930152.SAMN05216565_106135"/>
<dbReference type="AlphaFoldDB" id="A0A1H0VA06"/>
<dbReference type="OrthoDB" id="2380880at2"/>
<name>A0A1H0VA06_9BACI</name>
<keyword evidence="1" id="KW-1133">Transmembrane helix</keyword>
<organism evidence="2 3">
    <name type="scientific">Litchfieldia salsa</name>
    <dbReference type="NCBI Taxonomy" id="930152"/>
    <lineage>
        <taxon>Bacteria</taxon>
        <taxon>Bacillati</taxon>
        <taxon>Bacillota</taxon>
        <taxon>Bacilli</taxon>
        <taxon>Bacillales</taxon>
        <taxon>Bacillaceae</taxon>
        <taxon>Litchfieldia</taxon>
    </lineage>
</organism>
<reference evidence="3" key="1">
    <citation type="submission" date="2016-10" db="EMBL/GenBank/DDBJ databases">
        <authorList>
            <person name="Varghese N."/>
            <person name="Submissions S."/>
        </authorList>
    </citation>
    <scope>NUCLEOTIDE SEQUENCE [LARGE SCALE GENOMIC DNA]</scope>
    <source>
        <strain evidence="3">IBRC-M10078</strain>
    </source>
</reference>
<dbReference type="Proteomes" id="UP000199159">
    <property type="component" value="Unassembled WGS sequence"/>
</dbReference>
<sequence>MDESNRKKIIIKEIRDWKQSRLLPEEYCNFLLTLYTEGDFNLLNEELKETKKVKKTFTPVFFIFCLLPISFLVTYFTEINLVLQIAIFSVFIIICVLSSIFLKKNQLLQHFSSIIGALIFLNATVQLNSHFNGDNQFALLVIVLLNCLIWLVLGIFLKRNYFLFASGLGIVLTIIAFFR</sequence>
<keyword evidence="1" id="KW-0472">Membrane</keyword>
<proteinExistence type="predicted"/>